<gene>
    <name evidence="2" type="ORF">G6F50_015417</name>
</gene>
<reference evidence="2 3" key="1">
    <citation type="journal article" date="2020" name="Microb. Genom.">
        <title>Genetic diversity of clinical and environmental Mucorales isolates obtained from an investigation of mucormycosis cases among solid organ transplant recipients.</title>
        <authorList>
            <person name="Nguyen M.H."/>
            <person name="Kaul D."/>
            <person name="Muto C."/>
            <person name="Cheng S.J."/>
            <person name="Richter R.A."/>
            <person name="Bruno V.M."/>
            <person name="Liu G."/>
            <person name="Beyhan S."/>
            <person name="Sundermann A.J."/>
            <person name="Mounaud S."/>
            <person name="Pasculle A.W."/>
            <person name="Nierman W.C."/>
            <person name="Driscoll E."/>
            <person name="Cumbie R."/>
            <person name="Clancy C.J."/>
            <person name="Dupont C.L."/>
        </authorList>
    </citation>
    <scope>NUCLEOTIDE SEQUENCE [LARGE SCALE GENOMIC DNA]</scope>
    <source>
        <strain evidence="2 3">GL24</strain>
    </source>
</reference>
<dbReference type="EMBL" id="JAANIU010008480">
    <property type="protein sequence ID" value="KAG1535002.1"/>
    <property type="molecule type" value="Genomic_DNA"/>
</dbReference>
<protein>
    <submittedName>
        <fullName evidence="2">Uncharacterized protein</fullName>
    </submittedName>
</protein>
<feature type="compositionally biased region" description="Basic and acidic residues" evidence="1">
    <location>
        <begin position="54"/>
        <end position="64"/>
    </location>
</feature>
<evidence type="ECO:0000256" key="1">
    <source>
        <dbReference type="SAM" id="MobiDB-lite"/>
    </source>
</evidence>
<proteinExistence type="predicted"/>
<evidence type="ECO:0000313" key="3">
    <source>
        <dbReference type="Proteomes" id="UP000740926"/>
    </source>
</evidence>
<comment type="caution">
    <text evidence="2">The sequence shown here is derived from an EMBL/GenBank/DDBJ whole genome shotgun (WGS) entry which is preliminary data.</text>
</comment>
<dbReference type="Proteomes" id="UP000740926">
    <property type="component" value="Unassembled WGS sequence"/>
</dbReference>
<name>A0A9P7C486_9FUNG</name>
<dbReference type="AlphaFoldDB" id="A0A9P7C486"/>
<keyword evidence="3" id="KW-1185">Reference proteome</keyword>
<sequence length="122" mass="12964">MWPSRAGYRADDCGWQQPHRGPGRRRPPGTGEHIAAGRHRGGTGAGPQRAGQFHHQDRGQEPHRGRATGGGGAVPAAGQPACGDDHRAGDSAVVPVRGDRHEPLRHQRQPDEPGAAPNWAVH</sequence>
<organism evidence="2 3">
    <name type="scientific">Rhizopus delemar</name>
    <dbReference type="NCBI Taxonomy" id="936053"/>
    <lineage>
        <taxon>Eukaryota</taxon>
        <taxon>Fungi</taxon>
        <taxon>Fungi incertae sedis</taxon>
        <taxon>Mucoromycota</taxon>
        <taxon>Mucoromycotina</taxon>
        <taxon>Mucoromycetes</taxon>
        <taxon>Mucorales</taxon>
        <taxon>Mucorineae</taxon>
        <taxon>Rhizopodaceae</taxon>
        <taxon>Rhizopus</taxon>
    </lineage>
</organism>
<feature type="compositionally biased region" description="Basic and acidic residues" evidence="1">
    <location>
        <begin position="97"/>
        <end position="111"/>
    </location>
</feature>
<feature type="region of interest" description="Disordered" evidence="1">
    <location>
        <begin position="1"/>
        <end position="122"/>
    </location>
</feature>
<evidence type="ECO:0000313" key="2">
    <source>
        <dbReference type="EMBL" id="KAG1535002.1"/>
    </source>
</evidence>
<accession>A0A9P7C486</accession>